<proteinExistence type="predicted"/>
<evidence type="ECO:0000256" key="2">
    <source>
        <dbReference type="SAM" id="SignalP"/>
    </source>
</evidence>
<protein>
    <submittedName>
        <fullName evidence="3">Uncharacterized protein</fullName>
    </submittedName>
</protein>
<evidence type="ECO:0000313" key="3">
    <source>
        <dbReference type="EMBL" id="PVU99440.1"/>
    </source>
</evidence>
<keyword evidence="2" id="KW-0732">Signal</keyword>
<gene>
    <name evidence="3" type="ORF">BB559_000717</name>
</gene>
<keyword evidence="4" id="KW-1185">Reference proteome</keyword>
<dbReference type="STRING" id="61424.A0A2T9Z4B9"/>
<reference evidence="3 4" key="1">
    <citation type="journal article" date="2018" name="MBio">
        <title>Comparative Genomics Reveals the Core Gene Toolbox for the Fungus-Insect Symbiosis.</title>
        <authorList>
            <person name="Wang Y."/>
            <person name="Stata M."/>
            <person name="Wang W."/>
            <person name="Stajich J.E."/>
            <person name="White M.M."/>
            <person name="Moncalvo J.M."/>
        </authorList>
    </citation>
    <scope>NUCLEOTIDE SEQUENCE [LARGE SCALE GENOMIC DNA]</scope>
    <source>
        <strain evidence="3 4">AUS-77-4</strain>
    </source>
</reference>
<evidence type="ECO:0000313" key="4">
    <source>
        <dbReference type="Proteomes" id="UP000245699"/>
    </source>
</evidence>
<feature type="compositionally biased region" description="Polar residues" evidence="1">
    <location>
        <begin position="152"/>
        <end position="163"/>
    </location>
</feature>
<dbReference type="AlphaFoldDB" id="A0A2T9Z4B9"/>
<dbReference type="EMBL" id="MBFT01000036">
    <property type="protein sequence ID" value="PVU99440.1"/>
    <property type="molecule type" value="Genomic_DNA"/>
</dbReference>
<feature type="chain" id="PRO_5015487918" evidence="2">
    <location>
        <begin position="22"/>
        <end position="206"/>
    </location>
</feature>
<organism evidence="3 4">
    <name type="scientific">Furculomyces boomerangus</name>
    <dbReference type="NCBI Taxonomy" id="61424"/>
    <lineage>
        <taxon>Eukaryota</taxon>
        <taxon>Fungi</taxon>
        <taxon>Fungi incertae sedis</taxon>
        <taxon>Zoopagomycota</taxon>
        <taxon>Kickxellomycotina</taxon>
        <taxon>Harpellomycetes</taxon>
        <taxon>Harpellales</taxon>
        <taxon>Harpellaceae</taxon>
        <taxon>Furculomyces</taxon>
    </lineage>
</organism>
<name>A0A2T9Z4B9_9FUNG</name>
<sequence>MFFKQPLVLLASAAALTLSQSTQTIQGYSPAGMNGNTLLVSQGQYPVPDFSALTQLSDYNPLLYTSDNITESGWTLDSLSYLKTLKFDATKIGCLSCVISSTVQIVNGLGSCCGGWCMDPEECCFYNVACGYWYGFPPLQKLPLRPAPQPKAHQTQARQSQVHQPKVHQPQAHQSQALALPLQALHRVPIRLQKQGPMILFHFNEV</sequence>
<evidence type="ECO:0000256" key="1">
    <source>
        <dbReference type="SAM" id="MobiDB-lite"/>
    </source>
</evidence>
<feature type="region of interest" description="Disordered" evidence="1">
    <location>
        <begin position="145"/>
        <end position="168"/>
    </location>
</feature>
<accession>A0A2T9Z4B9</accession>
<feature type="signal peptide" evidence="2">
    <location>
        <begin position="1"/>
        <end position="21"/>
    </location>
</feature>
<dbReference type="Proteomes" id="UP000245699">
    <property type="component" value="Unassembled WGS sequence"/>
</dbReference>
<comment type="caution">
    <text evidence="3">The sequence shown here is derived from an EMBL/GenBank/DDBJ whole genome shotgun (WGS) entry which is preliminary data.</text>
</comment>